<proteinExistence type="predicted"/>
<evidence type="ECO:0000256" key="1">
    <source>
        <dbReference type="SAM" id="Coils"/>
    </source>
</evidence>
<dbReference type="EMBL" id="CAMPGE010015601">
    <property type="protein sequence ID" value="CAI2374215.1"/>
    <property type="molecule type" value="Genomic_DNA"/>
</dbReference>
<name>A0AAD1XKC7_EUPCR</name>
<reference evidence="2" key="1">
    <citation type="submission" date="2023-07" db="EMBL/GenBank/DDBJ databases">
        <authorList>
            <consortium name="AG Swart"/>
            <person name="Singh M."/>
            <person name="Singh A."/>
            <person name="Seah K."/>
            <person name="Emmerich C."/>
        </authorList>
    </citation>
    <scope>NUCLEOTIDE SEQUENCE</scope>
    <source>
        <strain evidence="2">DP1</strain>
    </source>
</reference>
<evidence type="ECO:0000313" key="2">
    <source>
        <dbReference type="EMBL" id="CAI2374215.1"/>
    </source>
</evidence>
<feature type="coiled-coil region" evidence="1">
    <location>
        <begin position="65"/>
        <end position="92"/>
    </location>
</feature>
<keyword evidence="3" id="KW-1185">Reference proteome</keyword>
<organism evidence="2 3">
    <name type="scientific">Euplotes crassus</name>
    <dbReference type="NCBI Taxonomy" id="5936"/>
    <lineage>
        <taxon>Eukaryota</taxon>
        <taxon>Sar</taxon>
        <taxon>Alveolata</taxon>
        <taxon>Ciliophora</taxon>
        <taxon>Intramacronucleata</taxon>
        <taxon>Spirotrichea</taxon>
        <taxon>Hypotrichia</taxon>
        <taxon>Euplotida</taxon>
        <taxon>Euplotidae</taxon>
        <taxon>Moneuplotes</taxon>
    </lineage>
</organism>
<dbReference type="Proteomes" id="UP001295684">
    <property type="component" value="Unassembled WGS sequence"/>
</dbReference>
<gene>
    <name evidence="2" type="ORF">ECRASSUSDP1_LOCUS15567</name>
</gene>
<protein>
    <submittedName>
        <fullName evidence="2">Uncharacterized protein</fullName>
    </submittedName>
</protein>
<sequence>MEFTYQDYLCVENCGDLPCCMYGRYGCYWGEHPADLRTEGEDLEFYFPPVYGGDQGGGKECSGKVQEKEDKIKSIRAQIKIVKDKLDEVSKAHEQVRLKDRKIHNLKLELKSQRIIKAKYDDLFQAKQVYLLSKLKLSTLPAKTMDLKEDTERFFKLLNNTSLNQTETEEISTESRHRLKYQNLVRNCEELLNSSHLLQNLEVRFKILQAIYKSDDTQASKKDSCKISDSLCTEYYCYCCQSSWAYPDQTKGIVAKGSVLPRVFIYADPAVSSNEDFLGISLSKFQIRNQADY</sequence>
<evidence type="ECO:0000313" key="3">
    <source>
        <dbReference type="Proteomes" id="UP001295684"/>
    </source>
</evidence>
<comment type="caution">
    <text evidence="2">The sequence shown here is derived from an EMBL/GenBank/DDBJ whole genome shotgun (WGS) entry which is preliminary data.</text>
</comment>
<accession>A0AAD1XKC7</accession>
<dbReference type="AlphaFoldDB" id="A0AAD1XKC7"/>
<keyword evidence="1" id="KW-0175">Coiled coil</keyword>